<evidence type="ECO:0000313" key="2">
    <source>
        <dbReference type="Proteomes" id="UP000524404"/>
    </source>
</evidence>
<dbReference type="RefSeq" id="WP_184134897.1">
    <property type="nucleotide sequence ID" value="NZ_JACHKT010000019.1"/>
</dbReference>
<name>A0A841EUX0_9BACT</name>
<protein>
    <submittedName>
        <fullName evidence="1">Uncharacterized protein</fullName>
    </submittedName>
</protein>
<dbReference type="Proteomes" id="UP000524404">
    <property type="component" value="Unassembled WGS sequence"/>
</dbReference>
<accession>A0A841EUX0</accession>
<dbReference type="AlphaFoldDB" id="A0A841EUX0"/>
<dbReference type="EMBL" id="JACHKT010000019">
    <property type="protein sequence ID" value="MBB6004100.1"/>
    <property type="molecule type" value="Genomic_DNA"/>
</dbReference>
<comment type="caution">
    <text evidence="1">The sequence shown here is derived from an EMBL/GenBank/DDBJ whole genome shotgun (WGS) entry which is preliminary data.</text>
</comment>
<sequence length="136" mass="16527">MDNEENAVYDTQVFKYGVYHKENIKWLQNLTFYREELSYFGTLIDDVKAKNTILEVLNQVFIFENRLENLRKESDELLQSINQEQWGFEDDALGKEFLLGEEIYAQHYSLRERYQVFENEFIRTKHDFYKCLSKIL</sequence>
<reference evidence="1 2" key="1">
    <citation type="submission" date="2020-08" db="EMBL/GenBank/DDBJ databases">
        <title>Functional genomics of gut bacteria from endangered species of beetles.</title>
        <authorList>
            <person name="Carlos-Shanley C."/>
        </authorList>
    </citation>
    <scope>NUCLEOTIDE SEQUENCE [LARGE SCALE GENOMIC DNA]</scope>
    <source>
        <strain evidence="1 2">S00070</strain>
    </source>
</reference>
<proteinExistence type="predicted"/>
<keyword evidence="2" id="KW-1185">Reference proteome</keyword>
<evidence type="ECO:0000313" key="1">
    <source>
        <dbReference type="EMBL" id="MBB6004100.1"/>
    </source>
</evidence>
<organism evidence="1 2">
    <name type="scientific">Arcicella rosea</name>
    <dbReference type="NCBI Taxonomy" id="502909"/>
    <lineage>
        <taxon>Bacteria</taxon>
        <taxon>Pseudomonadati</taxon>
        <taxon>Bacteroidota</taxon>
        <taxon>Cytophagia</taxon>
        <taxon>Cytophagales</taxon>
        <taxon>Flectobacillaceae</taxon>
        <taxon>Arcicella</taxon>
    </lineage>
</organism>
<gene>
    <name evidence="1" type="ORF">HNP25_002762</name>
</gene>